<reference evidence="1 2" key="1">
    <citation type="submission" date="2020-04" db="EMBL/GenBank/DDBJ databases">
        <title>Flammeovirga sp. SR4, a novel species isolated from seawater.</title>
        <authorList>
            <person name="Wang X."/>
        </authorList>
    </citation>
    <scope>NUCLEOTIDE SEQUENCE [LARGE SCALE GENOMIC DNA]</scope>
    <source>
        <strain evidence="1 2">ATCC 23126</strain>
    </source>
</reference>
<dbReference type="AlphaFoldDB" id="A0A7X9RYF4"/>
<keyword evidence="2" id="KW-1185">Reference proteome</keyword>
<comment type="caution">
    <text evidence="1">The sequence shown here is derived from an EMBL/GenBank/DDBJ whole genome shotgun (WGS) entry which is preliminary data.</text>
</comment>
<proteinExistence type="predicted"/>
<evidence type="ECO:0000313" key="1">
    <source>
        <dbReference type="EMBL" id="NME70942.1"/>
    </source>
</evidence>
<accession>A0A7X9RYF4</accession>
<organism evidence="1 2">
    <name type="scientific">Flammeovirga aprica JL-4</name>
    <dbReference type="NCBI Taxonomy" id="694437"/>
    <lineage>
        <taxon>Bacteria</taxon>
        <taxon>Pseudomonadati</taxon>
        <taxon>Bacteroidota</taxon>
        <taxon>Cytophagia</taxon>
        <taxon>Cytophagales</taxon>
        <taxon>Flammeovirgaceae</taxon>
        <taxon>Flammeovirga</taxon>
    </lineage>
</organism>
<dbReference type="RefSeq" id="WP_169659167.1">
    <property type="nucleotide sequence ID" value="NZ_JABANE010000080.1"/>
</dbReference>
<protein>
    <submittedName>
        <fullName evidence="1">Uncharacterized protein</fullName>
    </submittedName>
</protein>
<dbReference type="EMBL" id="JABANE010000080">
    <property type="protein sequence ID" value="NME70942.1"/>
    <property type="molecule type" value="Genomic_DNA"/>
</dbReference>
<sequence length="240" mass="27486">MNYLDQLFKATVNSISSTSTIPFVNPTEIYNEGWMTRFLVHYSLQQKIKIGSLIDFGKIKNATSEGLISSPFVKAEINREGYTHADMALGDFSVNYEERGEITVEKNASIFGIIEAKMKSNLSKGTTHAPDYNQASRNIVCIAHNTPREDCDTFFIVVAPEKMIKHHQTKEQLKASVVNSQIENRFEISELDVDEQIMQSVSRCKTAVLSYEEWIEYFKDKDLKDELGAFYKECLKWNRV</sequence>
<dbReference type="Proteomes" id="UP000576082">
    <property type="component" value="Unassembled WGS sequence"/>
</dbReference>
<gene>
    <name evidence="1" type="ORF">HHU12_23405</name>
</gene>
<evidence type="ECO:0000313" key="2">
    <source>
        <dbReference type="Proteomes" id="UP000576082"/>
    </source>
</evidence>
<name>A0A7X9RYF4_9BACT</name>